<protein>
    <submittedName>
        <fullName evidence="3">Uncharacterized protein</fullName>
    </submittedName>
</protein>
<keyword evidence="4" id="KW-1185">Reference proteome</keyword>
<feature type="transmembrane region" description="Helical" evidence="2">
    <location>
        <begin position="75"/>
        <end position="96"/>
    </location>
</feature>
<feature type="compositionally biased region" description="Polar residues" evidence="1">
    <location>
        <begin position="108"/>
        <end position="120"/>
    </location>
</feature>
<evidence type="ECO:0000313" key="3">
    <source>
        <dbReference type="EMBL" id="MEM5290479.1"/>
    </source>
</evidence>
<gene>
    <name evidence="3" type="ORF">V4C55_32630</name>
</gene>
<keyword evidence="2" id="KW-1133">Transmembrane helix</keyword>
<comment type="caution">
    <text evidence="3">The sequence shown here is derived from an EMBL/GenBank/DDBJ whole genome shotgun (WGS) entry which is preliminary data.</text>
</comment>
<feature type="transmembrane region" description="Helical" evidence="2">
    <location>
        <begin position="159"/>
        <end position="177"/>
    </location>
</feature>
<feature type="region of interest" description="Disordered" evidence="1">
    <location>
        <begin position="99"/>
        <end position="120"/>
    </location>
</feature>
<evidence type="ECO:0000256" key="2">
    <source>
        <dbReference type="SAM" id="Phobius"/>
    </source>
</evidence>
<dbReference type="EMBL" id="JAZHGC010000036">
    <property type="protein sequence ID" value="MEM5290479.1"/>
    <property type="molecule type" value="Genomic_DNA"/>
</dbReference>
<sequence length="302" mass="33749">MQSVSDERDKARGGDCCGDYGDTRLLSAKRIRRRRPLTSAASIAPTWHPGSVVCPTSRPGTISLDTYSGRRLNMVLRLVATSFMVFCCFASTANAAGRHDAAPPSALPGSQSSYTPSKESLQLEREKFEYNRQIEEEKLAFNRQLEAQKLEVEKTKAQYSALAIFVPLALGFATLFWQTRTANQSREREAEDLFELKAAEILFECDTTRAIKGRLIALKQIFPERFDQKFGTAFDRIEVGSVKYDPLLEVFKAACAKVSSPEEVYKVWADMYPADKWLERVIPGYVVPDANRQSATGKPPAS</sequence>
<dbReference type="Proteomes" id="UP001494588">
    <property type="component" value="Unassembled WGS sequence"/>
</dbReference>
<reference evidence="3 4" key="1">
    <citation type="submission" date="2024-01" db="EMBL/GenBank/DDBJ databases">
        <title>The diversity of rhizobia nodulating Mimosa spp. in eleven states of Brazil covering several biomes is determined by host plant, location, and edaphic factors.</title>
        <authorList>
            <person name="Rouws L."/>
            <person name="Barauna A."/>
            <person name="Beukes C."/>
            <person name="De Faria S.M."/>
            <person name="Gross E."/>
            <person name="Dos Reis Junior F.B."/>
            <person name="Simon M."/>
            <person name="Maluk M."/>
            <person name="Odee D.W."/>
            <person name="Kenicer G."/>
            <person name="Young J.P.W."/>
            <person name="Reis V.M."/>
            <person name="Zilli J."/>
            <person name="James E.K."/>
        </authorList>
    </citation>
    <scope>NUCLEOTIDE SEQUENCE [LARGE SCALE GENOMIC DNA]</scope>
    <source>
        <strain evidence="3 4">JPY77</strain>
    </source>
</reference>
<evidence type="ECO:0000313" key="4">
    <source>
        <dbReference type="Proteomes" id="UP001494588"/>
    </source>
</evidence>
<evidence type="ECO:0000256" key="1">
    <source>
        <dbReference type="SAM" id="MobiDB-lite"/>
    </source>
</evidence>
<organism evidence="3 4">
    <name type="scientific">Paraburkholderia sabiae</name>
    <dbReference type="NCBI Taxonomy" id="273251"/>
    <lineage>
        <taxon>Bacteria</taxon>
        <taxon>Pseudomonadati</taxon>
        <taxon>Pseudomonadota</taxon>
        <taxon>Betaproteobacteria</taxon>
        <taxon>Burkholderiales</taxon>
        <taxon>Burkholderiaceae</taxon>
        <taxon>Paraburkholderia</taxon>
    </lineage>
</organism>
<proteinExistence type="predicted"/>
<keyword evidence="2" id="KW-0472">Membrane</keyword>
<name>A0ABU9QMI3_9BURK</name>
<accession>A0ABU9QMI3</accession>
<dbReference type="RefSeq" id="WP_201652006.1">
    <property type="nucleotide sequence ID" value="NZ_CAJHCS010000014.1"/>
</dbReference>
<keyword evidence="2" id="KW-0812">Transmembrane</keyword>